<dbReference type="EMBL" id="JAQLOI010000001">
    <property type="protein sequence ID" value="MDB1123108.1"/>
    <property type="molecule type" value="Genomic_DNA"/>
</dbReference>
<name>A0ABT4YNM8_9VIBR</name>
<dbReference type="SUPFAM" id="SSF102220">
    <property type="entry name" value="DNA polymerase III psi subunit"/>
    <property type="match status" value="1"/>
</dbReference>
<comment type="caution">
    <text evidence="2">The sequence shown here is derived from an EMBL/GenBank/DDBJ whole genome shotgun (WGS) entry which is preliminary data.</text>
</comment>
<evidence type="ECO:0000313" key="2">
    <source>
        <dbReference type="EMBL" id="MDB1123108.1"/>
    </source>
</evidence>
<keyword evidence="1" id="KW-0235">DNA replication</keyword>
<organism evidence="2 3">
    <name type="scientific">Vibrio algarum</name>
    <dbReference type="NCBI Taxonomy" id="3020714"/>
    <lineage>
        <taxon>Bacteria</taxon>
        <taxon>Pseudomonadati</taxon>
        <taxon>Pseudomonadota</taxon>
        <taxon>Gammaproteobacteria</taxon>
        <taxon>Vibrionales</taxon>
        <taxon>Vibrionaceae</taxon>
        <taxon>Vibrio</taxon>
    </lineage>
</organism>
<evidence type="ECO:0000313" key="3">
    <source>
        <dbReference type="Proteomes" id="UP001210678"/>
    </source>
</evidence>
<evidence type="ECO:0000256" key="1">
    <source>
        <dbReference type="PIRNR" id="PIRNR029225"/>
    </source>
</evidence>
<keyword evidence="1" id="KW-0239">DNA-directed DNA polymerase</keyword>
<dbReference type="Proteomes" id="UP001210678">
    <property type="component" value="Unassembled WGS sequence"/>
</dbReference>
<dbReference type="PIRSF" id="PIRSF029225">
    <property type="entry name" value="DNA_pol_III_psi"/>
    <property type="match status" value="1"/>
</dbReference>
<dbReference type="GO" id="GO:0003887">
    <property type="term" value="F:DNA-directed DNA polymerase activity"/>
    <property type="evidence" value="ECO:0007669"/>
    <property type="project" value="UniProtKB-EC"/>
</dbReference>
<sequence length="135" mass="15664">MKNNKSDLLYLQEMDIQSWELLHASRLTGYLTETFDLPDSCRLLLVSPEKPEGDIVFMFEKVLRSMGLDLSKTMHIFPEQVVSLGSHQLSWIWFSGCEKSGILDINTLLSPLLKEIEGNNLERRNLWQQICSYEK</sequence>
<accession>A0ABT4YNM8</accession>
<protein>
    <recommendedName>
        <fullName evidence="1">DNA polymerase III subunit psi</fullName>
    </recommendedName>
</protein>
<comment type="function">
    <text evidence="1">Part of the beta sliding clamp loading complex, which hydrolyzes ATP to load the beta clamp onto primed DNA to form the DNA replication pre-initiation complex. DNA polymerase III is a complex, multichain enzyme responsible for most of the replicative synthesis in bacteria. This DNA polymerase also exhibits 3' to 5' exonuclease activity.</text>
</comment>
<keyword evidence="1 2" id="KW-0808">Transferase</keyword>
<gene>
    <name evidence="2" type="ORF">PGX00_05225</name>
</gene>
<dbReference type="Pfam" id="PF03603">
    <property type="entry name" value="DNA_III_psi"/>
    <property type="match status" value="1"/>
</dbReference>
<keyword evidence="1 2" id="KW-0548">Nucleotidyltransferase</keyword>
<dbReference type="InterPro" id="IPR004615">
    <property type="entry name" value="DNA_pol_III_psi"/>
</dbReference>
<keyword evidence="3" id="KW-1185">Reference proteome</keyword>
<dbReference type="InterPro" id="IPR036654">
    <property type="entry name" value="DNA_pol_III_psi_sf"/>
</dbReference>
<dbReference type="RefSeq" id="WP_272133480.1">
    <property type="nucleotide sequence ID" value="NZ_JAQLOI010000001.1"/>
</dbReference>
<dbReference type="Gene3D" id="3.40.50.10220">
    <property type="entry name" value="DNA polymerase III, psi subunit"/>
    <property type="match status" value="1"/>
</dbReference>
<reference evidence="2 3" key="1">
    <citation type="submission" date="2023-01" db="EMBL/GenBank/DDBJ databases">
        <title>Vibrio sp. KJ40-1 sp.nov, isolated from marine algae.</title>
        <authorList>
            <person name="Butt M."/>
            <person name="Kim J.M.J."/>
            <person name="Jeon C.O.C."/>
        </authorList>
    </citation>
    <scope>NUCLEOTIDE SEQUENCE [LARGE SCALE GENOMIC DNA]</scope>
    <source>
        <strain evidence="2 3">KJ40-1</strain>
    </source>
</reference>
<proteinExistence type="predicted"/>